<dbReference type="CDD" id="cd18809">
    <property type="entry name" value="SF1_C_RecD"/>
    <property type="match status" value="1"/>
</dbReference>
<feature type="non-terminal residue" evidence="1">
    <location>
        <position position="127"/>
    </location>
</feature>
<sequence length="127" mass="14914">QFQQYIGPSYLKDCSNCVPIVPIKRDWFNGKKLCWRIMLPLKPAYGTTIHSSQGQSLDQVIINIGNREFSNGLTYTAISRCKKFEMLSFNPMKNCPRFNSIFKSKVFEHRRIQDIKEQQEDEQLHIL</sequence>
<proteinExistence type="predicted"/>
<gene>
    <name evidence="1" type="ORF">MNOR_LOCUS20142</name>
</gene>
<comment type="caution">
    <text evidence="1">The sequence shown here is derived from an EMBL/GenBank/DDBJ whole genome shotgun (WGS) entry which is preliminary data.</text>
</comment>
<dbReference type="Proteomes" id="UP001497623">
    <property type="component" value="Unassembled WGS sequence"/>
</dbReference>
<reference evidence="1 2" key="1">
    <citation type="submission" date="2024-05" db="EMBL/GenBank/DDBJ databases">
        <authorList>
            <person name="Wallberg A."/>
        </authorList>
    </citation>
    <scope>NUCLEOTIDE SEQUENCE [LARGE SCALE GENOMIC DNA]</scope>
</reference>
<dbReference type="Gene3D" id="3.40.50.300">
    <property type="entry name" value="P-loop containing nucleotide triphosphate hydrolases"/>
    <property type="match status" value="1"/>
</dbReference>
<dbReference type="InterPro" id="IPR027417">
    <property type="entry name" value="P-loop_NTPase"/>
</dbReference>
<accession>A0AAV2R3P6</accession>
<organism evidence="1 2">
    <name type="scientific">Meganyctiphanes norvegica</name>
    <name type="common">Northern krill</name>
    <name type="synonym">Thysanopoda norvegica</name>
    <dbReference type="NCBI Taxonomy" id="48144"/>
    <lineage>
        <taxon>Eukaryota</taxon>
        <taxon>Metazoa</taxon>
        <taxon>Ecdysozoa</taxon>
        <taxon>Arthropoda</taxon>
        <taxon>Crustacea</taxon>
        <taxon>Multicrustacea</taxon>
        <taxon>Malacostraca</taxon>
        <taxon>Eumalacostraca</taxon>
        <taxon>Eucarida</taxon>
        <taxon>Euphausiacea</taxon>
        <taxon>Euphausiidae</taxon>
        <taxon>Meganyctiphanes</taxon>
    </lineage>
</organism>
<name>A0AAV2R3P6_MEGNR</name>
<evidence type="ECO:0008006" key="3">
    <source>
        <dbReference type="Google" id="ProtNLM"/>
    </source>
</evidence>
<dbReference type="SUPFAM" id="SSF52540">
    <property type="entry name" value="P-loop containing nucleoside triphosphate hydrolases"/>
    <property type="match status" value="1"/>
</dbReference>
<dbReference type="AlphaFoldDB" id="A0AAV2R3P6"/>
<evidence type="ECO:0000313" key="1">
    <source>
        <dbReference type="EMBL" id="CAL4113536.1"/>
    </source>
</evidence>
<evidence type="ECO:0000313" key="2">
    <source>
        <dbReference type="Proteomes" id="UP001497623"/>
    </source>
</evidence>
<dbReference type="EMBL" id="CAXKWB010015370">
    <property type="protein sequence ID" value="CAL4113536.1"/>
    <property type="molecule type" value="Genomic_DNA"/>
</dbReference>
<keyword evidence="2" id="KW-1185">Reference proteome</keyword>
<protein>
    <recommendedName>
        <fullName evidence="3">ATP-dependent DNA helicase</fullName>
    </recommendedName>
</protein>
<feature type="non-terminal residue" evidence="1">
    <location>
        <position position="1"/>
    </location>
</feature>